<comment type="caution">
    <text evidence="1">The sequence shown here is derived from an EMBL/GenBank/DDBJ whole genome shotgun (WGS) entry which is preliminary data.</text>
</comment>
<protein>
    <submittedName>
        <fullName evidence="1">Uncharacterized protein</fullName>
    </submittedName>
</protein>
<evidence type="ECO:0000313" key="1">
    <source>
        <dbReference type="EMBL" id="MBS4539349.1"/>
    </source>
</evidence>
<organism evidence="1 2">
    <name type="scientific">Anaeromonas frigoriresistens</name>
    <dbReference type="NCBI Taxonomy" id="2683708"/>
    <lineage>
        <taxon>Bacteria</taxon>
        <taxon>Bacillati</taxon>
        <taxon>Bacillota</taxon>
        <taxon>Tissierellia</taxon>
        <taxon>Tissierellales</taxon>
        <taxon>Thermohalobacteraceae</taxon>
        <taxon>Anaeromonas</taxon>
    </lineage>
</organism>
<dbReference type="GO" id="GO:0008270">
    <property type="term" value="F:zinc ion binding"/>
    <property type="evidence" value="ECO:0007669"/>
    <property type="project" value="InterPro"/>
</dbReference>
<gene>
    <name evidence="1" type="ORF">GOQ27_12810</name>
</gene>
<dbReference type="InterPro" id="IPR046871">
    <property type="entry name" value="Pro_CA_2"/>
</dbReference>
<keyword evidence="2" id="KW-1185">Reference proteome</keyword>
<dbReference type="AlphaFoldDB" id="A0A942Z9N9"/>
<dbReference type="GO" id="GO:0004089">
    <property type="term" value="F:carbonate dehydratase activity"/>
    <property type="evidence" value="ECO:0007669"/>
    <property type="project" value="InterPro"/>
</dbReference>
<dbReference type="Pfam" id="PF20393">
    <property type="entry name" value="Pro_CA_2"/>
    <property type="match status" value="1"/>
</dbReference>
<dbReference type="RefSeq" id="WP_203367273.1">
    <property type="nucleotide sequence ID" value="NZ_WSFT01000048.1"/>
</dbReference>
<name>A0A942Z9N9_9FIRM</name>
<dbReference type="SUPFAM" id="SSF53056">
    <property type="entry name" value="beta-carbonic anhydrase, cab"/>
    <property type="match status" value="1"/>
</dbReference>
<sequence length="128" mass="14335">MDINKKFVTSINCIDGRTQEPIIKYLKSEYNADYIDMITEAGPNKILAEYTDTSIVESIKSRVEVSTGKHLSKIISIVGHYDCGGNPADELTQKEQIKSSVNNVQAWNEAVTVIGLWVDDTWTVNRVI</sequence>
<reference evidence="1" key="1">
    <citation type="submission" date="2019-12" db="EMBL/GenBank/DDBJ databases">
        <title>Clostridiaceae gen. nov. sp. nov., isolated from sediment in Xinjiang, China.</title>
        <authorList>
            <person name="Zhang R."/>
        </authorList>
    </citation>
    <scope>NUCLEOTIDE SEQUENCE</scope>
    <source>
        <strain evidence="1">D2Q-11</strain>
    </source>
</reference>
<proteinExistence type="predicted"/>
<dbReference type="Proteomes" id="UP000724672">
    <property type="component" value="Unassembled WGS sequence"/>
</dbReference>
<evidence type="ECO:0000313" key="2">
    <source>
        <dbReference type="Proteomes" id="UP000724672"/>
    </source>
</evidence>
<dbReference type="InterPro" id="IPR036874">
    <property type="entry name" value="Carbonic_anhydrase_sf"/>
</dbReference>
<accession>A0A942Z9N9</accession>
<dbReference type="EMBL" id="WSFT01000048">
    <property type="protein sequence ID" value="MBS4539349.1"/>
    <property type="molecule type" value="Genomic_DNA"/>
</dbReference>